<dbReference type="SUPFAM" id="SSF54197">
    <property type="entry name" value="HIT-like"/>
    <property type="match status" value="1"/>
</dbReference>
<dbReference type="Pfam" id="PF16285">
    <property type="entry name" value="DUF4931_N"/>
    <property type="match status" value="1"/>
</dbReference>
<proteinExistence type="predicted"/>
<dbReference type="Gene3D" id="3.30.428.10">
    <property type="entry name" value="HIT-like"/>
    <property type="match status" value="2"/>
</dbReference>
<accession>A0A2M8KSX0</accession>
<evidence type="ECO:0000259" key="1">
    <source>
        <dbReference type="Pfam" id="PF16285"/>
    </source>
</evidence>
<dbReference type="InterPro" id="IPR046322">
    <property type="entry name" value="DUF4931"/>
</dbReference>
<dbReference type="AlphaFoldDB" id="A0A2M8KSX0"/>
<dbReference type="PANTHER" id="PTHR42763:SF2">
    <property type="entry name" value="ADP-GLUCOSE PHOSPHORYLASE"/>
    <property type="match status" value="1"/>
</dbReference>
<evidence type="ECO:0000313" key="2">
    <source>
        <dbReference type="EMBL" id="PJE63001.1"/>
    </source>
</evidence>
<protein>
    <recommendedName>
        <fullName evidence="1">DUF4931 domain-containing protein</fullName>
    </recommendedName>
</protein>
<feature type="non-terminal residue" evidence="2">
    <location>
        <position position="155"/>
    </location>
</feature>
<dbReference type="InterPro" id="IPR053177">
    <property type="entry name" value="ADP-glucose_phosphorylase"/>
</dbReference>
<sequence>MAKYIPDSKSNRWVILAPSRLNKPHTIETEYKLIQKDGIKIAENCPFCPGNEEKTPCEIENTRGPHGWQIRVFGNKFPITDVHEVIVHHPDHTKEIEKMTEEELKLLFIVYQRRIIKLSQDGVPILFRNKGVDAGTSLLHPHSQIILLPKQINLE</sequence>
<name>A0A2M8KSX0_9BACT</name>
<reference evidence="3" key="1">
    <citation type="submission" date="2017-09" db="EMBL/GenBank/DDBJ databases">
        <title>Depth-based differentiation of microbial function through sediment-hosted aquifers and enrichment of novel symbionts in the deep terrestrial subsurface.</title>
        <authorList>
            <person name="Probst A.J."/>
            <person name="Ladd B."/>
            <person name="Jarett J.K."/>
            <person name="Geller-Mcgrath D.E."/>
            <person name="Sieber C.M.K."/>
            <person name="Emerson J.B."/>
            <person name="Anantharaman K."/>
            <person name="Thomas B.C."/>
            <person name="Malmstrom R."/>
            <person name="Stieglmeier M."/>
            <person name="Klingl A."/>
            <person name="Woyke T."/>
            <person name="Ryan C.M."/>
            <person name="Banfield J.F."/>
        </authorList>
    </citation>
    <scope>NUCLEOTIDE SEQUENCE [LARGE SCALE GENOMIC DNA]</scope>
</reference>
<feature type="domain" description="DUF4931" evidence="1">
    <location>
        <begin position="42"/>
        <end position="148"/>
    </location>
</feature>
<dbReference type="EMBL" id="PFED01000084">
    <property type="protein sequence ID" value="PJE63001.1"/>
    <property type="molecule type" value="Genomic_DNA"/>
</dbReference>
<dbReference type="Proteomes" id="UP000229554">
    <property type="component" value="Unassembled WGS sequence"/>
</dbReference>
<comment type="caution">
    <text evidence="2">The sequence shown here is derived from an EMBL/GenBank/DDBJ whole genome shotgun (WGS) entry which is preliminary data.</text>
</comment>
<gene>
    <name evidence="2" type="ORF">COU88_01950</name>
</gene>
<dbReference type="InterPro" id="IPR036265">
    <property type="entry name" value="HIT-like_sf"/>
</dbReference>
<dbReference type="PANTHER" id="PTHR42763">
    <property type="entry name" value="ADP-GLUCOSE PHOSPHORYLASE"/>
    <property type="match status" value="1"/>
</dbReference>
<evidence type="ECO:0000313" key="3">
    <source>
        <dbReference type="Proteomes" id="UP000229554"/>
    </source>
</evidence>
<organism evidence="2 3">
    <name type="scientific">Candidatus Roizmanbacteria bacterium CG10_big_fil_rev_8_21_14_0_10_39_6</name>
    <dbReference type="NCBI Taxonomy" id="1974853"/>
    <lineage>
        <taxon>Bacteria</taxon>
        <taxon>Candidatus Roizmaniibacteriota</taxon>
    </lineage>
</organism>